<proteinExistence type="predicted"/>
<feature type="transmembrane region" description="Helical" evidence="2">
    <location>
        <begin position="51"/>
        <end position="76"/>
    </location>
</feature>
<keyword evidence="2" id="KW-0472">Membrane</keyword>
<sequence length="307" mass="33000">MSGPSAVPSVPYHPDDASAGNQLVESLLDVVEPFLPSSLIRPLHQLLTLPWIQLLSSPTSLISLLFSLFAIYTALMSMYNTTRFAFRLTWFIAKWSALIGAIAVGWNGYTNGWSGTTRSLDTMQGMAKTTWDVGKTGAQWWFGNHAGSGSASGSRKKSSPSRVKRNTRRSANGRPRTWATTTDEGGWDDPAEVDLGGEYGARGAKAGAGAGGSGEDAWKTARDTFFSFMGSSGSRGDDTASSSKDKKKRSAQPKVKSRTQPKARSDEIPGGWAMKYAMNQAKKVWDDATGASSTALLSGKGSKRRNR</sequence>
<feature type="compositionally biased region" description="Basic residues" evidence="1">
    <location>
        <begin position="154"/>
        <end position="168"/>
    </location>
</feature>
<gene>
    <name evidence="3" type="ORF">BQ2448_6105</name>
</gene>
<keyword evidence="2" id="KW-1133">Transmembrane helix</keyword>
<feature type="region of interest" description="Disordered" evidence="1">
    <location>
        <begin position="145"/>
        <end position="195"/>
    </location>
</feature>
<name>A0A238FKJ2_9BASI</name>
<reference evidence="4" key="1">
    <citation type="submission" date="2016-09" db="EMBL/GenBank/DDBJ databases">
        <authorList>
            <person name="Jeantristanb JTB J.-T."/>
            <person name="Ricardo R."/>
        </authorList>
    </citation>
    <scope>NUCLEOTIDE SEQUENCE [LARGE SCALE GENOMIC DNA]</scope>
</reference>
<keyword evidence="2" id="KW-0812">Transmembrane</keyword>
<dbReference type="AlphaFoldDB" id="A0A238FKJ2"/>
<feature type="region of interest" description="Disordered" evidence="1">
    <location>
        <begin position="284"/>
        <end position="307"/>
    </location>
</feature>
<evidence type="ECO:0000313" key="3">
    <source>
        <dbReference type="EMBL" id="SCV73675.1"/>
    </source>
</evidence>
<keyword evidence="4" id="KW-1185">Reference proteome</keyword>
<evidence type="ECO:0000256" key="2">
    <source>
        <dbReference type="SAM" id="Phobius"/>
    </source>
</evidence>
<organism evidence="3 4">
    <name type="scientific">Microbotryum intermedium</name>
    <dbReference type="NCBI Taxonomy" id="269621"/>
    <lineage>
        <taxon>Eukaryota</taxon>
        <taxon>Fungi</taxon>
        <taxon>Dikarya</taxon>
        <taxon>Basidiomycota</taxon>
        <taxon>Pucciniomycotina</taxon>
        <taxon>Microbotryomycetes</taxon>
        <taxon>Microbotryales</taxon>
        <taxon>Microbotryaceae</taxon>
        <taxon>Microbotryum</taxon>
    </lineage>
</organism>
<evidence type="ECO:0000313" key="4">
    <source>
        <dbReference type="Proteomes" id="UP000198372"/>
    </source>
</evidence>
<dbReference type="OrthoDB" id="2537374at2759"/>
<dbReference type="EMBL" id="FMSP01000019">
    <property type="protein sequence ID" value="SCV73675.1"/>
    <property type="molecule type" value="Genomic_DNA"/>
</dbReference>
<feature type="compositionally biased region" description="Basic residues" evidence="1">
    <location>
        <begin position="245"/>
        <end position="261"/>
    </location>
</feature>
<evidence type="ECO:0000256" key="1">
    <source>
        <dbReference type="SAM" id="MobiDB-lite"/>
    </source>
</evidence>
<protein>
    <submittedName>
        <fullName evidence="3">BQ2448_6105 protein</fullName>
    </submittedName>
</protein>
<dbReference type="Proteomes" id="UP000198372">
    <property type="component" value="Unassembled WGS sequence"/>
</dbReference>
<feature type="region of interest" description="Disordered" evidence="1">
    <location>
        <begin position="228"/>
        <end position="271"/>
    </location>
</feature>
<feature type="transmembrane region" description="Helical" evidence="2">
    <location>
        <begin position="88"/>
        <end position="109"/>
    </location>
</feature>
<accession>A0A238FKJ2</accession>